<dbReference type="InterPro" id="IPR037066">
    <property type="entry name" value="Plug_dom_sf"/>
</dbReference>
<dbReference type="SUPFAM" id="SSF49464">
    <property type="entry name" value="Carboxypeptidase regulatory domain-like"/>
    <property type="match status" value="1"/>
</dbReference>
<dbReference type="InterPro" id="IPR041700">
    <property type="entry name" value="OMP_b-brl_3"/>
</dbReference>
<evidence type="ECO:0000259" key="6">
    <source>
        <dbReference type="Pfam" id="PF14905"/>
    </source>
</evidence>
<evidence type="ECO:0000256" key="2">
    <source>
        <dbReference type="ARBA" id="ARBA00023136"/>
    </source>
</evidence>
<comment type="caution">
    <text evidence="7">The sequence shown here is derived from an EMBL/GenBank/DDBJ whole genome shotgun (WGS) entry which is preliminary data.</text>
</comment>
<feature type="chain" id="PRO_5045222808" evidence="4">
    <location>
        <begin position="20"/>
        <end position="726"/>
    </location>
</feature>
<keyword evidence="7" id="KW-0675">Receptor</keyword>
<dbReference type="Gene3D" id="2.60.40.1120">
    <property type="entry name" value="Carboxypeptidase-like, regulatory domain"/>
    <property type="match status" value="1"/>
</dbReference>
<feature type="domain" description="TonB-dependent receptor plug" evidence="5">
    <location>
        <begin position="130"/>
        <end position="233"/>
    </location>
</feature>
<dbReference type="SUPFAM" id="SSF56935">
    <property type="entry name" value="Porins"/>
    <property type="match status" value="1"/>
</dbReference>
<comment type="subcellular location">
    <subcellularLocation>
        <location evidence="1">Cell outer membrane</location>
    </subcellularLocation>
</comment>
<dbReference type="InterPro" id="IPR036942">
    <property type="entry name" value="Beta-barrel_TonB_sf"/>
</dbReference>
<evidence type="ECO:0000256" key="1">
    <source>
        <dbReference type="ARBA" id="ARBA00004442"/>
    </source>
</evidence>
<dbReference type="Pfam" id="PF07715">
    <property type="entry name" value="Plug"/>
    <property type="match status" value="1"/>
</dbReference>
<keyword evidence="3" id="KW-0998">Cell outer membrane</keyword>
<dbReference type="Gene3D" id="2.170.130.10">
    <property type="entry name" value="TonB-dependent receptor, plug domain"/>
    <property type="match status" value="1"/>
</dbReference>
<proteinExistence type="predicted"/>
<dbReference type="Gene3D" id="2.40.170.20">
    <property type="entry name" value="TonB-dependent receptor, beta-barrel domain"/>
    <property type="match status" value="1"/>
</dbReference>
<feature type="signal peptide" evidence="4">
    <location>
        <begin position="1"/>
        <end position="19"/>
    </location>
</feature>
<dbReference type="InterPro" id="IPR012910">
    <property type="entry name" value="Plug_dom"/>
</dbReference>
<protein>
    <submittedName>
        <fullName evidence="7">TonB-dependent receptor domain-containing protein</fullName>
    </submittedName>
</protein>
<gene>
    <name evidence="7" type="ORF">ACFS7Y_17005</name>
</gene>
<dbReference type="Pfam" id="PF14905">
    <property type="entry name" value="OMP_b-brl_3"/>
    <property type="match status" value="1"/>
</dbReference>
<dbReference type="Proteomes" id="UP001597525">
    <property type="component" value="Unassembled WGS sequence"/>
</dbReference>
<reference evidence="8" key="1">
    <citation type="journal article" date="2019" name="Int. J. Syst. Evol. Microbiol.">
        <title>The Global Catalogue of Microorganisms (GCM) 10K type strain sequencing project: providing services to taxonomists for standard genome sequencing and annotation.</title>
        <authorList>
            <consortium name="The Broad Institute Genomics Platform"/>
            <consortium name="The Broad Institute Genome Sequencing Center for Infectious Disease"/>
            <person name="Wu L."/>
            <person name="Ma J."/>
        </authorList>
    </citation>
    <scope>NUCLEOTIDE SEQUENCE [LARGE SCALE GENOMIC DNA]</scope>
    <source>
        <strain evidence="8">KCTC 22814</strain>
    </source>
</reference>
<organism evidence="7 8">
    <name type="scientific">Sphingobacterium bambusae</name>
    <dbReference type="NCBI Taxonomy" id="662858"/>
    <lineage>
        <taxon>Bacteria</taxon>
        <taxon>Pseudomonadati</taxon>
        <taxon>Bacteroidota</taxon>
        <taxon>Sphingobacteriia</taxon>
        <taxon>Sphingobacteriales</taxon>
        <taxon>Sphingobacteriaceae</taxon>
        <taxon>Sphingobacterium</taxon>
    </lineage>
</organism>
<evidence type="ECO:0000313" key="8">
    <source>
        <dbReference type="Proteomes" id="UP001597525"/>
    </source>
</evidence>
<feature type="domain" description="Outer membrane protein beta-barrel" evidence="6">
    <location>
        <begin position="525"/>
        <end position="711"/>
    </location>
</feature>
<evidence type="ECO:0000313" key="7">
    <source>
        <dbReference type="EMBL" id="MFD2969095.1"/>
    </source>
</evidence>
<keyword evidence="4" id="KW-0732">Signal</keyword>
<evidence type="ECO:0000259" key="5">
    <source>
        <dbReference type="Pfam" id="PF07715"/>
    </source>
</evidence>
<dbReference type="PANTHER" id="PTHR40980:SF4">
    <property type="entry name" value="TONB-DEPENDENT RECEPTOR-LIKE BETA-BARREL DOMAIN-CONTAINING PROTEIN"/>
    <property type="match status" value="1"/>
</dbReference>
<dbReference type="InterPro" id="IPR008969">
    <property type="entry name" value="CarboxyPept-like_regulatory"/>
</dbReference>
<dbReference type="PANTHER" id="PTHR40980">
    <property type="entry name" value="PLUG DOMAIN-CONTAINING PROTEIN"/>
    <property type="match status" value="1"/>
</dbReference>
<evidence type="ECO:0000256" key="3">
    <source>
        <dbReference type="ARBA" id="ARBA00023237"/>
    </source>
</evidence>
<evidence type="ECO:0000256" key="4">
    <source>
        <dbReference type="SAM" id="SignalP"/>
    </source>
</evidence>
<accession>A0ABW6BK48</accession>
<keyword evidence="8" id="KW-1185">Reference proteome</keyword>
<name>A0ABW6BK48_9SPHI</name>
<dbReference type="EMBL" id="JBHUPB010000011">
    <property type="protein sequence ID" value="MFD2969095.1"/>
    <property type="molecule type" value="Genomic_DNA"/>
</dbReference>
<keyword evidence="2" id="KW-0472">Membrane</keyword>
<sequence>MYKYLLSIFASFWFVFSFAQNDNVRGFVVDKQTNEYLTGASVTLQSPNGDVLSSRAVGLNGAFSFSAPTTGSYVLVFDFMGYQQLRVPYVDKGEDQTYALQPNFNTLSAVEVQAHYKGTDQEARNMEKLSPNVINVISAKQIELSPDITVANVVQRVSGLSIERNANGDPQYAVVRGMNKRYNNTLVNGIKIPSPDNDNRFVPLDIFPAVFLEKLTVSKSLSADMEADAIGGTIDMIMKSVPQNRRLLEADFQLGGNTMSNDGKFITYDRSEVYKRSPAEYFGTDYYAVPGDFSPKMFTPINKQVLPDILASASYGTRLLNNKFGVLVGGSFQNSYRPNQSYFYDPRPNVAASNALNMQQLIERRTSTQQQRMAFHAKLDYNFSPKHTVSVYGGQYLLNEFRVREQYRRDIFSSNDNYPVFPTTRITNSYQTISIADLQGKHQLSNLLLLDWHLVYSTAKNELPDDGVFMRSARWSNAQNGYFDEQPYFQDSPNTRTWERNRDEDISAFVNATYKPNFIEALDQIKIGGMYRSKFRDNFYNYYRYDAIATLTGVRGEDWQNFGDLPWKSFTNGFGDGNRSSLVYDANEAVAAGYINSNWNFGLLALQVGLRAEHTVQGYEINANAAEANATDLSKEQRYINFFPSASAKYALATDNWLKATYYKAISRPGFFEIVPTRRAAGGGDSFYAEEGNPNLQPTIAHNFELRYELFPSALDQILVEICCIC</sequence>
<dbReference type="RefSeq" id="WP_320184584.1">
    <property type="nucleotide sequence ID" value="NZ_CP138332.1"/>
</dbReference>
<dbReference type="Pfam" id="PF13620">
    <property type="entry name" value="CarboxypepD_reg"/>
    <property type="match status" value="1"/>
</dbReference>